<organism evidence="2 3">
    <name type="scientific">Lactuca sativa</name>
    <name type="common">Garden lettuce</name>
    <dbReference type="NCBI Taxonomy" id="4236"/>
    <lineage>
        <taxon>Eukaryota</taxon>
        <taxon>Viridiplantae</taxon>
        <taxon>Streptophyta</taxon>
        <taxon>Embryophyta</taxon>
        <taxon>Tracheophyta</taxon>
        <taxon>Spermatophyta</taxon>
        <taxon>Magnoliopsida</taxon>
        <taxon>eudicotyledons</taxon>
        <taxon>Gunneridae</taxon>
        <taxon>Pentapetalae</taxon>
        <taxon>asterids</taxon>
        <taxon>campanulids</taxon>
        <taxon>Asterales</taxon>
        <taxon>Asteraceae</taxon>
        <taxon>Cichorioideae</taxon>
        <taxon>Cichorieae</taxon>
        <taxon>Lactucinae</taxon>
        <taxon>Lactuca</taxon>
    </lineage>
</organism>
<dbReference type="AlphaFoldDB" id="A0A9R1WJP0"/>
<evidence type="ECO:0000256" key="1">
    <source>
        <dbReference type="SAM" id="MobiDB-lite"/>
    </source>
</evidence>
<accession>A0A9R1WJP0</accession>
<feature type="region of interest" description="Disordered" evidence="1">
    <location>
        <begin position="74"/>
        <end position="93"/>
    </location>
</feature>
<protein>
    <submittedName>
        <fullName evidence="2">Uncharacterized protein</fullName>
    </submittedName>
</protein>
<sequence length="306" mass="33579">MLLYLYLIHYINEKYTLLFVIYTLHLKQHKLIEKCKYGASSMLPKLEKAKINRAAMALEAEHVASETIPGYKYRQKKDGKGSKSSGKANKSECDVVVGDSSSVAKSSPEQVSTTELVELYSQASTHTYVATNVDVAAPDPSSTSVAPIEVSKVDDSVSNEDPQSSNRDDVIPTFSPPKIVNIEGKLESGLSVGLKGVLDDSFGHKAGEMIVAHGEDQAILDAYKDEIANPKYAFKHLLFSVTEPQLRTKPSSVSDAIFHQSSSGFFIARILDGQEDDGVCLWILSNALMVIDNHRCWSYIAADESR</sequence>
<dbReference type="Proteomes" id="UP000235145">
    <property type="component" value="Unassembled WGS sequence"/>
</dbReference>
<evidence type="ECO:0000313" key="3">
    <source>
        <dbReference type="Proteomes" id="UP000235145"/>
    </source>
</evidence>
<dbReference type="EMBL" id="NBSK02000002">
    <property type="protein sequence ID" value="KAJ0223358.1"/>
    <property type="molecule type" value="Genomic_DNA"/>
</dbReference>
<evidence type="ECO:0000313" key="2">
    <source>
        <dbReference type="EMBL" id="KAJ0223358.1"/>
    </source>
</evidence>
<keyword evidence="3" id="KW-1185">Reference proteome</keyword>
<name>A0A9R1WJP0_LACSA</name>
<reference evidence="2 3" key="1">
    <citation type="journal article" date="2017" name="Nat. Commun.">
        <title>Genome assembly with in vitro proximity ligation data and whole-genome triplication in lettuce.</title>
        <authorList>
            <person name="Reyes-Chin-Wo S."/>
            <person name="Wang Z."/>
            <person name="Yang X."/>
            <person name="Kozik A."/>
            <person name="Arikit S."/>
            <person name="Song C."/>
            <person name="Xia L."/>
            <person name="Froenicke L."/>
            <person name="Lavelle D.O."/>
            <person name="Truco M.J."/>
            <person name="Xia R."/>
            <person name="Zhu S."/>
            <person name="Xu C."/>
            <person name="Xu H."/>
            <person name="Xu X."/>
            <person name="Cox K."/>
            <person name="Korf I."/>
            <person name="Meyers B.C."/>
            <person name="Michelmore R.W."/>
        </authorList>
    </citation>
    <scope>NUCLEOTIDE SEQUENCE [LARGE SCALE GENOMIC DNA]</scope>
    <source>
        <strain evidence="3">cv. Salinas</strain>
        <tissue evidence="2">Seedlings</tissue>
    </source>
</reference>
<comment type="caution">
    <text evidence="2">The sequence shown here is derived from an EMBL/GenBank/DDBJ whole genome shotgun (WGS) entry which is preliminary data.</text>
</comment>
<gene>
    <name evidence="2" type="ORF">LSAT_V11C200089220</name>
</gene>
<feature type="region of interest" description="Disordered" evidence="1">
    <location>
        <begin position="139"/>
        <end position="172"/>
    </location>
</feature>
<proteinExistence type="predicted"/>